<organism evidence="4 5">
    <name type="scientific">Thiospirillum jenense</name>
    <dbReference type="NCBI Taxonomy" id="1653858"/>
    <lineage>
        <taxon>Bacteria</taxon>
        <taxon>Pseudomonadati</taxon>
        <taxon>Pseudomonadota</taxon>
        <taxon>Gammaproteobacteria</taxon>
        <taxon>Chromatiales</taxon>
        <taxon>Chromatiaceae</taxon>
        <taxon>Thiospirillum</taxon>
    </lineage>
</organism>
<evidence type="ECO:0000313" key="5">
    <source>
        <dbReference type="Proteomes" id="UP000548632"/>
    </source>
</evidence>
<dbReference type="InterPro" id="IPR026037">
    <property type="entry name" value="PgpA"/>
</dbReference>
<dbReference type="AlphaFoldDB" id="A0A839HFK9"/>
<comment type="pathway">
    <text evidence="1">Phospholipid metabolism; phosphatidylglycerol biosynthesis; phosphatidylglycerol from CDP-diacylglycerol: step 2/2.</text>
</comment>
<reference evidence="4 5" key="1">
    <citation type="journal article" date="2020" name="Arch. Microbiol.">
        <title>The genome sequence of the giant phototrophic gammaproteobacterium Thiospirillum jenense gives insight into its physiological properties and phylogenetic relationships.</title>
        <authorList>
            <person name="Imhoff J.F."/>
            <person name="Meyer T.E."/>
            <person name="Kyndt J.A."/>
        </authorList>
    </citation>
    <scope>NUCLEOTIDE SEQUENCE [LARGE SCALE GENOMIC DNA]</scope>
    <source>
        <strain evidence="4 5">DSM 216</strain>
    </source>
</reference>
<keyword evidence="1" id="KW-0442">Lipid degradation</keyword>
<dbReference type="Proteomes" id="UP000548632">
    <property type="component" value="Unassembled WGS sequence"/>
</dbReference>
<keyword evidence="1" id="KW-0460">Magnesium</keyword>
<dbReference type="InterPro" id="IPR007686">
    <property type="entry name" value="YutG/PgpA"/>
</dbReference>
<keyword evidence="1" id="KW-1003">Cell membrane</keyword>
<comment type="subcellular location">
    <subcellularLocation>
        <location evidence="1">Cell inner membrane</location>
        <topology evidence="1">Multi-pass membrane protein</topology>
    </subcellularLocation>
</comment>
<comment type="caution">
    <text evidence="4">The sequence shown here is derived from an EMBL/GenBank/DDBJ whole genome shotgun (WGS) entry which is preliminary data.</text>
</comment>
<dbReference type="GO" id="GO:0006655">
    <property type="term" value="P:phosphatidylglycerol biosynthetic process"/>
    <property type="evidence" value="ECO:0007669"/>
    <property type="project" value="UniProtKB-UniPathway"/>
</dbReference>
<dbReference type="GO" id="GO:0009395">
    <property type="term" value="P:phospholipid catabolic process"/>
    <property type="evidence" value="ECO:0007669"/>
    <property type="project" value="UniProtKB-KW"/>
</dbReference>
<dbReference type="EMBL" id="JABVCQ010000068">
    <property type="protein sequence ID" value="MBB1127411.1"/>
    <property type="molecule type" value="Genomic_DNA"/>
</dbReference>
<evidence type="ECO:0000256" key="2">
    <source>
        <dbReference type="SAM" id="Phobius"/>
    </source>
</evidence>
<feature type="transmembrane region" description="Helical" evidence="2">
    <location>
        <begin position="51"/>
        <end position="81"/>
    </location>
</feature>
<keyword evidence="1 2" id="KW-0472">Membrane</keyword>
<name>A0A839HFK9_9GAMM</name>
<keyword evidence="1" id="KW-0479">Metal-binding</keyword>
<keyword evidence="2" id="KW-1133">Transmembrane helix</keyword>
<evidence type="ECO:0000313" key="4">
    <source>
        <dbReference type="EMBL" id="MBB1127411.1"/>
    </source>
</evidence>
<keyword evidence="5" id="KW-1185">Reference proteome</keyword>
<feature type="domain" description="YutG/PgpA" evidence="3">
    <location>
        <begin position="27"/>
        <end position="167"/>
    </location>
</feature>
<dbReference type="UniPathway" id="UPA00084">
    <property type="reaction ID" value="UER00504"/>
</dbReference>
<comment type="function">
    <text evidence="1">Lipid phosphatase which dephosphorylates phosphatidylglycerophosphate (PGP) to phosphatidylglycerol (PG).</text>
</comment>
<evidence type="ECO:0000256" key="1">
    <source>
        <dbReference type="PIRNR" id="PIRNR006162"/>
    </source>
</evidence>
<keyword evidence="1" id="KW-0997">Cell inner membrane</keyword>
<dbReference type="CDD" id="cd06971">
    <property type="entry name" value="PgpA"/>
    <property type="match status" value="1"/>
</dbReference>
<keyword evidence="1 2" id="KW-0812">Transmembrane</keyword>
<keyword evidence="1" id="KW-0443">Lipid metabolism</keyword>
<dbReference type="GO" id="GO:0046872">
    <property type="term" value="F:metal ion binding"/>
    <property type="evidence" value="ECO:0007669"/>
    <property type="project" value="UniProtKB-KW"/>
</dbReference>
<keyword evidence="1" id="KW-0378">Hydrolase</keyword>
<dbReference type="EC" id="3.1.3.27" evidence="1"/>
<dbReference type="PANTHER" id="PTHR36305">
    <property type="entry name" value="PHOSPHATIDYLGLYCEROPHOSPHATASE A"/>
    <property type="match status" value="1"/>
</dbReference>
<comment type="catalytic activity">
    <reaction evidence="1">
        <text>a 1,2-diacyl-sn-glycero-3-phospho-(1'-sn-glycero-3'-phosphate) + H2O = a 1,2-diacyl-sn-glycero-3-phospho-(1'-sn-glycerol) + phosphate</text>
        <dbReference type="Rhea" id="RHEA:33751"/>
        <dbReference type="ChEBI" id="CHEBI:15377"/>
        <dbReference type="ChEBI" id="CHEBI:43474"/>
        <dbReference type="ChEBI" id="CHEBI:60110"/>
        <dbReference type="ChEBI" id="CHEBI:64716"/>
        <dbReference type="EC" id="3.1.3.27"/>
    </reaction>
</comment>
<sequence>MVNSPLEPPEPITPNWRWITRHPVYFIAFGLGTGLSPKAPGTVGTLLGYPLYFALATPFIGLSDASIIIALILAFVIGVFICDITGKALGIADHSGIVWDEIVAMALVLYCIPDGLNWWISGFIAFRFFDIFKPWPIHFFDQRWQNGFGVMFDDLLAAGYAILLVRGIGWMIA</sequence>
<feature type="transmembrane region" description="Helical" evidence="2">
    <location>
        <begin position="149"/>
        <end position="172"/>
    </location>
</feature>
<accession>A0A839HFK9</accession>
<dbReference type="InterPro" id="IPR036681">
    <property type="entry name" value="PgpA-like_sf"/>
</dbReference>
<protein>
    <recommendedName>
        <fullName evidence="1">Phosphatidylglycerophosphatase A</fullName>
        <ecNumber evidence="1">3.1.3.27</ecNumber>
    </recommendedName>
    <alternativeName>
        <fullName evidence="1">Phosphatidylglycerolphosphate phosphatase A</fullName>
    </alternativeName>
</protein>
<dbReference type="PIRSF" id="PIRSF006162">
    <property type="entry name" value="PgpA"/>
    <property type="match status" value="1"/>
</dbReference>
<dbReference type="RefSeq" id="WP_182585028.1">
    <property type="nucleotide sequence ID" value="NZ_JABVCQ010000068.1"/>
</dbReference>
<feature type="transmembrane region" description="Helical" evidence="2">
    <location>
        <begin position="102"/>
        <end position="129"/>
    </location>
</feature>
<dbReference type="GO" id="GO:0005886">
    <property type="term" value="C:plasma membrane"/>
    <property type="evidence" value="ECO:0007669"/>
    <property type="project" value="UniProtKB-SubCell"/>
</dbReference>
<gene>
    <name evidence="4" type="ORF">HUK38_14480</name>
</gene>
<comment type="cofactor">
    <cofactor evidence="1">
        <name>Mg(2+)</name>
        <dbReference type="ChEBI" id="CHEBI:18420"/>
    </cofactor>
</comment>
<dbReference type="GO" id="GO:0008962">
    <property type="term" value="F:phosphatidylglycerophosphatase activity"/>
    <property type="evidence" value="ECO:0007669"/>
    <property type="project" value="UniProtKB-EC"/>
</dbReference>
<keyword evidence="1" id="KW-0595">Phospholipid degradation</keyword>
<evidence type="ECO:0000259" key="3">
    <source>
        <dbReference type="Pfam" id="PF04608"/>
    </source>
</evidence>
<keyword evidence="1" id="KW-1208">Phospholipid metabolism</keyword>
<dbReference type="Pfam" id="PF04608">
    <property type="entry name" value="PgpA"/>
    <property type="match status" value="1"/>
</dbReference>
<dbReference type="PANTHER" id="PTHR36305:SF1">
    <property type="entry name" value="PHOSPHATIDYLGLYCEROPHOSPHATASE A"/>
    <property type="match status" value="1"/>
</dbReference>
<dbReference type="SUPFAM" id="SSF101307">
    <property type="entry name" value="YutG-like"/>
    <property type="match status" value="1"/>
</dbReference>
<proteinExistence type="predicted"/>